<evidence type="ECO:0000313" key="4">
    <source>
        <dbReference type="Proteomes" id="UP000184452"/>
    </source>
</evidence>
<gene>
    <name evidence="3" type="ORF">SAMN05421803_10468</name>
</gene>
<protein>
    <submittedName>
        <fullName evidence="3">Uncharacterized protein</fullName>
    </submittedName>
</protein>
<name>A0A1M6H7U2_9ACTN</name>
<dbReference type="EMBL" id="FQZK01000004">
    <property type="protein sequence ID" value="SHJ18199.1"/>
    <property type="molecule type" value="Genomic_DNA"/>
</dbReference>
<dbReference type="RefSeq" id="WP_073377750.1">
    <property type="nucleotide sequence ID" value="NZ_FQZK01000004.1"/>
</dbReference>
<feature type="compositionally biased region" description="Acidic residues" evidence="1">
    <location>
        <begin position="38"/>
        <end position="76"/>
    </location>
</feature>
<feature type="signal peptide" evidence="2">
    <location>
        <begin position="1"/>
        <end position="34"/>
    </location>
</feature>
<proteinExistence type="predicted"/>
<feature type="region of interest" description="Disordered" evidence="1">
    <location>
        <begin position="34"/>
        <end position="76"/>
    </location>
</feature>
<dbReference type="STRING" id="758803.SAMN05421803_10468"/>
<keyword evidence="4" id="KW-1185">Reference proteome</keyword>
<keyword evidence="2" id="KW-0732">Signal</keyword>
<sequence length="76" mass="7744">MTLPDTPRRPWWASLRALLAALTLAGAVTLGATACDFGDGDDDDAEQGQEDGGNGDDEGDDDGDDGDGDGGDDDDD</sequence>
<accession>A0A1M6H7U2</accession>
<dbReference type="Proteomes" id="UP000184452">
    <property type="component" value="Unassembled WGS sequence"/>
</dbReference>
<reference evidence="3 4" key="1">
    <citation type="submission" date="2016-11" db="EMBL/GenBank/DDBJ databases">
        <authorList>
            <person name="Jaros S."/>
            <person name="Januszkiewicz K."/>
            <person name="Wedrychowicz H."/>
        </authorList>
    </citation>
    <scope>NUCLEOTIDE SEQUENCE [LARGE SCALE GENOMIC DNA]</scope>
    <source>
        <strain evidence="3 4">CGMCC 4.5723</strain>
    </source>
</reference>
<organism evidence="3 4">
    <name type="scientific">Nocardiopsis flavescens</name>
    <dbReference type="NCBI Taxonomy" id="758803"/>
    <lineage>
        <taxon>Bacteria</taxon>
        <taxon>Bacillati</taxon>
        <taxon>Actinomycetota</taxon>
        <taxon>Actinomycetes</taxon>
        <taxon>Streptosporangiales</taxon>
        <taxon>Nocardiopsidaceae</taxon>
        <taxon>Nocardiopsis</taxon>
    </lineage>
</organism>
<evidence type="ECO:0000256" key="2">
    <source>
        <dbReference type="SAM" id="SignalP"/>
    </source>
</evidence>
<evidence type="ECO:0000256" key="1">
    <source>
        <dbReference type="SAM" id="MobiDB-lite"/>
    </source>
</evidence>
<evidence type="ECO:0000313" key="3">
    <source>
        <dbReference type="EMBL" id="SHJ18199.1"/>
    </source>
</evidence>
<feature type="chain" id="PRO_5038617492" evidence="2">
    <location>
        <begin position="35"/>
        <end position="76"/>
    </location>
</feature>
<dbReference type="AlphaFoldDB" id="A0A1M6H7U2"/>